<dbReference type="AlphaFoldDB" id="A0A840EXF0"/>
<name>A0A840EXF0_9ACTN</name>
<evidence type="ECO:0000313" key="3">
    <source>
        <dbReference type="Proteomes" id="UP000551501"/>
    </source>
</evidence>
<feature type="transmembrane region" description="Helical" evidence="1">
    <location>
        <begin position="122"/>
        <end position="139"/>
    </location>
</feature>
<evidence type="ECO:0008006" key="4">
    <source>
        <dbReference type="Google" id="ProtNLM"/>
    </source>
</evidence>
<keyword evidence="1" id="KW-1133">Transmembrane helix</keyword>
<keyword evidence="3" id="KW-1185">Reference proteome</keyword>
<proteinExistence type="predicted"/>
<dbReference type="Proteomes" id="UP000551501">
    <property type="component" value="Unassembled WGS sequence"/>
</dbReference>
<organism evidence="2 3">
    <name type="scientific">Gordonia humi</name>
    <dbReference type="NCBI Taxonomy" id="686429"/>
    <lineage>
        <taxon>Bacteria</taxon>
        <taxon>Bacillati</taxon>
        <taxon>Actinomycetota</taxon>
        <taxon>Actinomycetes</taxon>
        <taxon>Mycobacteriales</taxon>
        <taxon>Gordoniaceae</taxon>
        <taxon>Gordonia</taxon>
    </lineage>
</organism>
<feature type="transmembrane region" description="Helical" evidence="1">
    <location>
        <begin position="88"/>
        <end position="110"/>
    </location>
</feature>
<dbReference type="EMBL" id="JACIFP010000001">
    <property type="protein sequence ID" value="MBB4134963.1"/>
    <property type="molecule type" value="Genomic_DNA"/>
</dbReference>
<feature type="transmembrane region" description="Helical" evidence="1">
    <location>
        <begin position="23"/>
        <end position="43"/>
    </location>
</feature>
<sequence length="152" mass="16044">MSVSVGTTDRMLGVVTAVARHRVAGPAVILAGAAAAGALVWFADPMTPGGIIPPCPTNALLHIDCPGCGVSRAVYCLLHGDVAGALRFNAVAVVGLVLMAVAFVTYTVGLWRGRRVRSWQHWRYTPTAVMVVIGVWTVIRNIPIAPFDSLKV</sequence>
<comment type="caution">
    <text evidence="2">The sequence shown here is derived from an EMBL/GenBank/DDBJ whole genome shotgun (WGS) entry which is preliminary data.</text>
</comment>
<reference evidence="2 3" key="1">
    <citation type="submission" date="2020-08" db="EMBL/GenBank/DDBJ databases">
        <title>Sequencing the genomes of 1000 actinobacteria strains.</title>
        <authorList>
            <person name="Klenk H.-P."/>
        </authorList>
    </citation>
    <scope>NUCLEOTIDE SEQUENCE [LARGE SCALE GENOMIC DNA]</scope>
    <source>
        <strain evidence="2 3">DSM 45298</strain>
    </source>
</reference>
<gene>
    <name evidence="2" type="ORF">BKA16_001515</name>
</gene>
<accession>A0A840EXF0</accession>
<evidence type="ECO:0000256" key="1">
    <source>
        <dbReference type="SAM" id="Phobius"/>
    </source>
</evidence>
<dbReference type="RefSeq" id="WP_183370075.1">
    <property type="nucleotide sequence ID" value="NZ_BAABHL010000037.1"/>
</dbReference>
<protein>
    <recommendedName>
        <fullName evidence="4">DUF2752 domain-containing protein</fullName>
    </recommendedName>
</protein>
<keyword evidence="1" id="KW-0812">Transmembrane</keyword>
<dbReference type="Pfam" id="PF10825">
    <property type="entry name" value="DUF2752"/>
    <property type="match status" value="1"/>
</dbReference>
<evidence type="ECO:0000313" key="2">
    <source>
        <dbReference type="EMBL" id="MBB4134963.1"/>
    </source>
</evidence>
<keyword evidence="1" id="KW-0472">Membrane</keyword>
<dbReference type="InterPro" id="IPR021215">
    <property type="entry name" value="DUF2752"/>
</dbReference>